<evidence type="ECO:0000259" key="1">
    <source>
        <dbReference type="Pfam" id="PF07398"/>
    </source>
</evidence>
<proteinExistence type="predicted"/>
<dbReference type="SUPFAM" id="SSF55718">
    <property type="entry name" value="SCP-like"/>
    <property type="match status" value="1"/>
</dbReference>
<dbReference type="InterPro" id="IPR017517">
    <property type="entry name" value="Maleyloyr_isom"/>
</dbReference>
<dbReference type="InterPro" id="IPR024344">
    <property type="entry name" value="MDMPI_metal-binding"/>
</dbReference>
<dbReference type="Gene3D" id="1.20.120.450">
    <property type="entry name" value="dinb family like domain"/>
    <property type="match status" value="1"/>
</dbReference>
<evidence type="ECO:0000259" key="2">
    <source>
        <dbReference type="Pfam" id="PF11716"/>
    </source>
</evidence>
<name>A0ABQ3QJB1_9ACTN</name>
<dbReference type="InterPro" id="IPR034660">
    <property type="entry name" value="DinB/YfiT-like"/>
</dbReference>
<feature type="domain" description="MDMPI C-terminal" evidence="1">
    <location>
        <begin position="190"/>
        <end position="270"/>
    </location>
</feature>
<dbReference type="Pfam" id="PF11716">
    <property type="entry name" value="MDMPI_N"/>
    <property type="match status" value="1"/>
</dbReference>
<evidence type="ECO:0000313" key="4">
    <source>
        <dbReference type="Proteomes" id="UP001050808"/>
    </source>
</evidence>
<protein>
    <submittedName>
        <fullName evidence="3">Maleylpyruvate isomerase</fullName>
    </submittedName>
</protein>
<dbReference type="GO" id="GO:0016853">
    <property type="term" value="F:isomerase activity"/>
    <property type="evidence" value="ECO:0007669"/>
    <property type="project" value="UniProtKB-KW"/>
</dbReference>
<reference evidence="3" key="1">
    <citation type="submission" date="2024-05" db="EMBL/GenBank/DDBJ databases">
        <title>Whole genome shotgun sequence of Streptomyces violascens NBRC 12920.</title>
        <authorList>
            <person name="Komaki H."/>
            <person name="Tamura T."/>
        </authorList>
    </citation>
    <scope>NUCLEOTIDE SEQUENCE</scope>
    <source>
        <strain evidence="3">NBRC 12920</strain>
    </source>
</reference>
<feature type="domain" description="Mycothiol-dependent maleylpyruvate isomerase metal-binding" evidence="2">
    <location>
        <begin position="54"/>
        <end position="182"/>
    </location>
</feature>
<dbReference type="SUPFAM" id="SSF109854">
    <property type="entry name" value="DinB/YfiT-like putative metalloenzymes"/>
    <property type="match status" value="1"/>
</dbReference>
<dbReference type="Pfam" id="PF07398">
    <property type="entry name" value="MDMPI_C"/>
    <property type="match status" value="1"/>
</dbReference>
<sequence>MNQDTFRNGSEKGTDYERIARAFDLRTRPATFTRTSGGAIVGAMIDHARDLASVREATERLLTAAAALDNASVTEPSRLPGWSRGHVLAHIARNADALVNVLAGRPMYPSAEARDADIDRDAPRPLDAQLADVRESAAGFQAQGELPADWSRTVELRNGVTDAAARVPFRRLVEVELHHVDLGIGYELEDLPEDFVRRETDFLTERFAGHHDLPSIALTDDSGRNWTTGGGADGSPVQVSGTAADLVGWLAGRRDGAALKVTGGALPALPPL</sequence>
<dbReference type="InterPro" id="IPR036527">
    <property type="entry name" value="SCP2_sterol-bd_dom_sf"/>
</dbReference>
<dbReference type="EMBL" id="BNDY01000002">
    <property type="protein sequence ID" value="GHI37369.1"/>
    <property type="molecule type" value="Genomic_DNA"/>
</dbReference>
<keyword evidence="3" id="KW-0413">Isomerase</keyword>
<dbReference type="InterPro" id="IPR010872">
    <property type="entry name" value="MDMPI_C-term_domain"/>
</dbReference>
<comment type="caution">
    <text evidence="3">The sequence shown here is derived from an EMBL/GenBank/DDBJ whole genome shotgun (WGS) entry which is preliminary data.</text>
</comment>
<accession>A0ABQ3QJB1</accession>
<evidence type="ECO:0000313" key="3">
    <source>
        <dbReference type="EMBL" id="GHI37369.1"/>
    </source>
</evidence>
<organism evidence="3 4">
    <name type="scientific">Streptomyces violascens</name>
    <dbReference type="NCBI Taxonomy" id="67381"/>
    <lineage>
        <taxon>Bacteria</taxon>
        <taxon>Bacillati</taxon>
        <taxon>Actinomycetota</taxon>
        <taxon>Actinomycetes</taxon>
        <taxon>Kitasatosporales</taxon>
        <taxon>Streptomycetaceae</taxon>
        <taxon>Streptomyces</taxon>
    </lineage>
</organism>
<gene>
    <name evidence="3" type="ORF">Sviol_17770</name>
</gene>
<dbReference type="Gene3D" id="3.30.1050.20">
    <property type="match status" value="1"/>
</dbReference>
<dbReference type="Proteomes" id="UP001050808">
    <property type="component" value="Unassembled WGS sequence"/>
</dbReference>
<keyword evidence="4" id="KW-1185">Reference proteome</keyword>
<dbReference type="NCBIfam" id="TIGR03083">
    <property type="entry name" value="maleylpyruvate isomerase family mycothiol-dependent enzyme"/>
    <property type="match status" value="1"/>
</dbReference>